<feature type="region of interest" description="Disordered" evidence="1">
    <location>
        <begin position="131"/>
        <end position="151"/>
    </location>
</feature>
<accession>A0A9N9KXV1</accession>
<evidence type="ECO:0000313" key="3">
    <source>
        <dbReference type="Proteomes" id="UP000696280"/>
    </source>
</evidence>
<proteinExistence type="predicted"/>
<feature type="region of interest" description="Disordered" evidence="1">
    <location>
        <begin position="286"/>
        <end position="320"/>
    </location>
</feature>
<evidence type="ECO:0000256" key="1">
    <source>
        <dbReference type="SAM" id="MobiDB-lite"/>
    </source>
</evidence>
<dbReference type="EMBL" id="CAJVRL010000067">
    <property type="protein sequence ID" value="CAG8955859.1"/>
    <property type="molecule type" value="Genomic_DNA"/>
</dbReference>
<dbReference type="AlphaFoldDB" id="A0A9N9KXV1"/>
<protein>
    <submittedName>
        <fullName evidence="2">Uncharacterized protein</fullName>
    </submittedName>
</protein>
<dbReference type="Proteomes" id="UP000696280">
    <property type="component" value="Unassembled WGS sequence"/>
</dbReference>
<feature type="compositionally biased region" description="Basic residues" evidence="1">
    <location>
        <begin position="68"/>
        <end position="86"/>
    </location>
</feature>
<feature type="region of interest" description="Disordered" evidence="1">
    <location>
        <begin position="67"/>
        <end position="102"/>
    </location>
</feature>
<reference evidence="2" key="1">
    <citation type="submission" date="2021-07" db="EMBL/GenBank/DDBJ databases">
        <authorList>
            <person name="Durling M."/>
        </authorList>
    </citation>
    <scope>NUCLEOTIDE SEQUENCE</scope>
</reference>
<sequence length="369" mass="40627">MLAAFCCVSGNHAGDTDAVDITSVSLVNGSGFWSPAHRSGWLPTPRHHGIPTRWVMSLLNAWQPAWKSLKKQKQKQKQKQKRKHRCTSPSSHHGEGAERFVSATPPEEPLASADQTTHSVYAADERPGGWMAFLADSGPGPAEGSTGAARTEHQSGLLENWQASSNHWKERETPPRRFLTVLQLALATQVVRGKSAPVGVSSHLACAGRCNRLFDLANGSWCRSWAWTSNWVLGRGRASKSSSREMHEYVVRGTWSKGHSEHREHREHWIAQVDGKQCTEIKNRSPQTWGRRRGEIKPRGHLRGAFQDPRPDRREVLSSTAGPSAVYLEASTNQLLGGHPGHPEDAMAAPLTDMHTSLANLANPATLCL</sequence>
<comment type="caution">
    <text evidence="2">The sequence shown here is derived from an EMBL/GenBank/DDBJ whole genome shotgun (WGS) entry which is preliminary data.</text>
</comment>
<organism evidence="2 3">
    <name type="scientific">Hymenoscyphus fraxineus</name>
    <dbReference type="NCBI Taxonomy" id="746836"/>
    <lineage>
        <taxon>Eukaryota</taxon>
        <taxon>Fungi</taxon>
        <taxon>Dikarya</taxon>
        <taxon>Ascomycota</taxon>
        <taxon>Pezizomycotina</taxon>
        <taxon>Leotiomycetes</taxon>
        <taxon>Helotiales</taxon>
        <taxon>Helotiaceae</taxon>
        <taxon>Hymenoscyphus</taxon>
    </lineage>
</organism>
<name>A0A9N9KXV1_9HELO</name>
<evidence type="ECO:0000313" key="2">
    <source>
        <dbReference type="EMBL" id="CAG8955859.1"/>
    </source>
</evidence>
<keyword evidence="3" id="KW-1185">Reference proteome</keyword>
<gene>
    <name evidence="2" type="ORF">HYFRA_00008707</name>
</gene>